<organism evidence="3 4">
    <name type="scientific">Nematostella vectensis</name>
    <name type="common">Starlet sea anemone</name>
    <dbReference type="NCBI Taxonomy" id="45351"/>
    <lineage>
        <taxon>Eukaryota</taxon>
        <taxon>Metazoa</taxon>
        <taxon>Cnidaria</taxon>
        <taxon>Anthozoa</taxon>
        <taxon>Hexacorallia</taxon>
        <taxon>Actiniaria</taxon>
        <taxon>Edwardsiidae</taxon>
        <taxon>Nematostella</taxon>
    </lineage>
</organism>
<dbReference type="Gene3D" id="2.60.120.740">
    <property type="match status" value="1"/>
</dbReference>
<keyword evidence="4" id="KW-1185">Reference proteome</keyword>
<dbReference type="PhylomeDB" id="A7SI70"/>
<keyword evidence="1" id="KW-0732">Signal</keyword>
<feature type="domain" description="SUEL-type lectin" evidence="2">
    <location>
        <begin position="50"/>
        <end position="140"/>
    </location>
</feature>
<dbReference type="HOGENOM" id="CLU_1715403_0_0_1"/>
<evidence type="ECO:0000313" key="3">
    <source>
        <dbReference type="EMBL" id="EDO36599.1"/>
    </source>
</evidence>
<dbReference type="AlphaFoldDB" id="A7SI70"/>
<gene>
    <name evidence="3" type="ORF">NEMVEDRAFT_v1g212657</name>
</gene>
<dbReference type="InterPro" id="IPR000922">
    <property type="entry name" value="Lectin_gal-bd_dom"/>
</dbReference>
<evidence type="ECO:0000313" key="4">
    <source>
        <dbReference type="Proteomes" id="UP000001593"/>
    </source>
</evidence>
<evidence type="ECO:0000259" key="2">
    <source>
        <dbReference type="Pfam" id="PF02140"/>
    </source>
</evidence>
<reference evidence="3 4" key="1">
    <citation type="journal article" date="2007" name="Science">
        <title>Sea anemone genome reveals ancestral eumetazoan gene repertoire and genomic organization.</title>
        <authorList>
            <person name="Putnam N.H."/>
            <person name="Srivastava M."/>
            <person name="Hellsten U."/>
            <person name="Dirks B."/>
            <person name="Chapman J."/>
            <person name="Salamov A."/>
            <person name="Terry A."/>
            <person name="Shapiro H."/>
            <person name="Lindquist E."/>
            <person name="Kapitonov V.V."/>
            <person name="Jurka J."/>
            <person name="Genikhovich G."/>
            <person name="Grigoriev I.V."/>
            <person name="Lucas S.M."/>
            <person name="Steele R.E."/>
            <person name="Finnerty J.R."/>
            <person name="Technau U."/>
            <person name="Martindale M.Q."/>
            <person name="Rokhsar D.S."/>
        </authorList>
    </citation>
    <scope>NUCLEOTIDE SEQUENCE [LARGE SCALE GENOMIC DNA]</scope>
    <source>
        <strain evidence="4">CH2 X CH6</strain>
    </source>
</reference>
<evidence type="ECO:0000256" key="1">
    <source>
        <dbReference type="SAM" id="SignalP"/>
    </source>
</evidence>
<name>A7SI70_NEMVE</name>
<dbReference type="KEGG" id="nve:5508037"/>
<protein>
    <recommendedName>
        <fullName evidence="2">SUEL-type lectin domain-containing protein</fullName>
    </recommendedName>
</protein>
<dbReference type="GO" id="GO:0030246">
    <property type="term" value="F:carbohydrate binding"/>
    <property type="evidence" value="ECO:0007669"/>
    <property type="project" value="InterPro"/>
</dbReference>
<proteinExistence type="predicted"/>
<dbReference type="EMBL" id="DS469666">
    <property type="protein sequence ID" value="EDO36599.1"/>
    <property type="molecule type" value="Genomic_DNA"/>
</dbReference>
<accession>A7SI70</accession>
<dbReference type="Proteomes" id="UP000001593">
    <property type="component" value="Unassembled WGS sequence"/>
</dbReference>
<feature type="chain" id="PRO_5002715281" description="SUEL-type lectin domain-containing protein" evidence="1">
    <location>
        <begin position="23"/>
        <end position="153"/>
    </location>
</feature>
<feature type="signal peptide" evidence="1">
    <location>
        <begin position="1"/>
        <end position="22"/>
    </location>
</feature>
<dbReference type="Pfam" id="PF02140">
    <property type="entry name" value="SUEL_Lectin"/>
    <property type="match status" value="1"/>
</dbReference>
<dbReference type="InParanoid" id="A7SI70"/>
<dbReference type="InterPro" id="IPR043159">
    <property type="entry name" value="Lectin_gal-bd_sf"/>
</dbReference>
<sequence length="153" mass="17588">MKVEVQILIFVFACVCLYFARATTPWGPVKEKPKHKPNATLVCEGETKWINCKIGYHLKIHDVFWGRNDKTTCPTAPPSLQTDKMCKTNAAKNLKKVRDACIDEEGKPRRFFEIPGSVKFFGFYPNCQEVFKYAKVKFSCVRDDEKSKKKTGK</sequence>